<evidence type="ECO:0000259" key="17">
    <source>
        <dbReference type="PROSITE" id="PS50056"/>
    </source>
</evidence>
<dbReference type="GO" id="GO:0016020">
    <property type="term" value="C:membrane"/>
    <property type="evidence" value="ECO:0007669"/>
    <property type="project" value="UniProtKB-SubCell"/>
</dbReference>
<comment type="caution">
    <text evidence="19">The sequence shown here is derived from an EMBL/GenBank/DDBJ whole genome shotgun (WGS) entry which is preliminary data.</text>
</comment>
<comment type="subcellular location">
    <subcellularLocation>
        <location evidence="1">Membrane</location>
        <topology evidence="1">Single-pass type I membrane protein</topology>
    </subcellularLocation>
</comment>
<feature type="compositionally biased region" description="Polar residues" evidence="13">
    <location>
        <begin position="9"/>
        <end position="22"/>
    </location>
</feature>
<evidence type="ECO:0000256" key="5">
    <source>
        <dbReference type="ARBA" id="ARBA00022737"/>
    </source>
</evidence>
<dbReference type="EMBL" id="CALNXJ010000021">
    <property type="protein sequence ID" value="CAH3126184.1"/>
    <property type="molecule type" value="Genomic_DNA"/>
</dbReference>
<evidence type="ECO:0000256" key="8">
    <source>
        <dbReference type="ARBA" id="ARBA00022989"/>
    </source>
</evidence>
<dbReference type="SMART" id="SM00194">
    <property type="entry name" value="PTPc"/>
    <property type="match status" value="2"/>
</dbReference>
<gene>
    <name evidence="19" type="ORF">PMEA_00011976</name>
</gene>
<feature type="domain" description="Fibronectin type-III" evidence="18">
    <location>
        <begin position="339"/>
        <end position="428"/>
    </location>
</feature>
<dbReference type="InterPro" id="IPR000242">
    <property type="entry name" value="PTP_cat"/>
</dbReference>
<dbReference type="Pfam" id="PF23144">
    <property type="entry name" value="Fn3_PTPRU"/>
    <property type="match status" value="1"/>
</dbReference>
<protein>
    <recommendedName>
        <fullName evidence="2">protein-tyrosine-phosphatase</fullName>
        <ecNumber evidence="2">3.1.3.48</ecNumber>
    </recommendedName>
</protein>
<evidence type="ECO:0000256" key="4">
    <source>
        <dbReference type="ARBA" id="ARBA00022729"/>
    </source>
</evidence>
<dbReference type="PROSITE" id="PS00383">
    <property type="entry name" value="TYR_PHOSPHATASE_1"/>
    <property type="match status" value="1"/>
</dbReference>
<feature type="domain" description="Tyrosine-protein phosphatase" evidence="16">
    <location>
        <begin position="1351"/>
        <end position="1624"/>
    </location>
</feature>
<dbReference type="InterPro" id="IPR000387">
    <property type="entry name" value="Tyr_Pase_dom"/>
</dbReference>
<dbReference type="InterPro" id="IPR029021">
    <property type="entry name" value="Prot-tyrosine_phosphatase-like"/>
</dbReference>
<dbReference type="CDD" id="cd00057">
    <property type="entry name" value="FA58C"/>
    <property type="match status" value="1"/>
</dbReference>
<dbReference type="InterPro" id="IPR003961">
    <property type="entry name" value="FN3_dom"/>
</dbReference>
<accession>A0AAU9WU95</accession>
<feature type="region of interest" description="Disordered" evidence="13">
    <location>
        <begin position="1007"/>
        <end position="1033"/>
    </location>
</feature>
<feature type="transmembrane region" description="Helical" evidence="14">
    <location>
        <begin position="975"/>
        <end position="999"/>
    </location>
</feature>
<dbReference type="SMART" id="SM00404">
    <property type="entry name" value="PTPc_motif"/>
    <property type="match status" value="2"/>
</dbReference>
<name>A0AAU9WU95_9CNID</name>
<evidence type="ECO:0000256" key="2">
    <source>
        <dbReference type="ARBA" id="ARBA00013064"/>
    </source>
</evidence>
<dbReference type="InterPro" id="IPR008979">
    <property type="entry name" value="Galactose-bd-like_sf"/>
</dbReference>
<dbReference type="Gene3D" id="3.90.190.10">
    <property type="entry name" value="Protein tyrosine phosphatase superfamily"/>
    <property type="match status" value="2"/>
</dbReference>
<comment type="catalytic activity">
    <reaction evidence="12">
        <text>O-phospho-L-tyrosyl-[protein] + H2O = L-tyrosyl-[protein] + phosphate</text>
        <dbReference type="Rhea" id="RHEA:10684"/>
        <dbReference type="Rhea" id="RHEA-COMP:10136"/>
        <dbReference type="Rhea" id="RHEA-COMP:20101"/>
        <dbReference type="ChEBI" id="CHEBI:15377"/>
        <dbReference type="ChEBI" id="CHEBI:43474"/>
        <dbReference type="ChEBI" id="CHEBI:46858"/>
        <dbReference type="ChEBI" id="CHEBI:61978"/>
        <dbReference type="EC" id="3.1.3.48"/>
    </reaction>
</comment>
<evidence type="ECO:0000256" key="13">
    <source>
        <dbReference type="SAM" id="MobiDB-lite"/>
    </source>
</evidence>
<organism evidence="19 20">
    <name type="scientific">Pocillopora meandrina</name>
    <dbReference type="NCBI Taxonomy" id="46732"/>
    <lineage>
        <taxon>Eukaryota</taxon>
        <taxon>Metazoa</taxon>
        <taxon>Cnidaria</taxon>
        <taxon>Anthozoa</taxon>
        <taxon>Hexacorallia</taxon>
        <taxon>Scleractinia</taxon>
        <taxon>Astrocoeniina</taxon>
        <taxon>Pocilloporidae</taxon>
        <taxon>Pocillopora</taxon>
    </lineage>
</organism>
<dbReference type="Pfam" id="PF00754">
    <property type="entry name" value="F5_F8_type_C"/>
    <property type="match status" value="1"/>
</dbReference>
<evidence type="ECO:0000256" key="3">
    <source>
        <dbReference type="ARBA" id="ARBA00022692"/>
    </source>
</evidence>
<dbReference type="Pfam" id="PF00102">
    <property type="entry name" value="Y_phosphatase"/>
    <property type="match status" value="2"/>
</dbReference>
<feature type="domain" description="F5/8 type C" evidence="15">
    <location>
        <begin position="1"/>
        <end position="137"/>
    </location>
</feature>
<dbReference type="SUPFAM" id="SSF49265">
    <property type="entry name" value="Fibronectin type III"/>
    <property type="match status" value="4"/>
</dbReference>
<dbReference type="GO" id="GO:0004725">
    <property type="term" value="F:protein tyrosine phosphatase activity"/>
    <property type="evidence" value="ECO:0007669"/>
    <property type="project" value="UniProtKB-EC"/>
</dbReference>
<feature type="domain" description="Fibronectin type-III" evidence="18">
    <location>
        <begin position="626"/>
        <end position="724"/>
    </location>
</feature>
<evidence type="ECO:0000256" key="12">
    <source>
        <dbReference type="ARBA" id="ARBA00051722"/>
    </source>
</evidence>
<keyword evidence="20" id="KW-1185">Reference proteome</keyword>
<evidence type="ECO:0000259" key="15">
    <source>
        <dbReference type="PROSITE" id="PS50022"/>
    </source>
</evidence>
<keyword evidence="6" id="KW-0378">Hydrolase</keyword>
<reference evidence="19 20" key="1">
    <citation type="submission" date="2022-05" db="EMBL/GenBank/DDBJ databases">
        <authorList>
            <consortium name="Genoscope - CEA"/>
            <person name="William W."/>
        </authorList>
    </citation>
    <scope>NUCLEOTIDE SEQUENCE [LARGE SCALE GENOMIC DNA]</scope>
</reference>
<evidence type="ECO:0000256" key="11">
    <source>
        <dbReference type="ARBA" id="ARBA00023180"/>
    </source>
</evidence>
<dbReference type="FunFam" id="2.60.120.260:FF:000002">
    <property type="entry name" value="Coagulation factor VIII"/>
    <property type="match status" value="1"/>
</dbReference>
<keyword evidence="8 14" id="KW-1133">Transmembrane helix</keyword>
<dbReference type="PRINTS" id="PR00014">
    <property type="entry name" value="FNTYPEIII"/>
</dbReference>
<dbReference type="SUPFAM" id="SSF52799">
    <property type="entry name" value="(Phosphotyrosine protein) phosphatases II"/>
    <property type="match status" value="2"/>
</dbReference>
<keyword evidence="4" id="KW-0732">Signal</keyword>
<keyword evidence="10" id="KW-1015">Disulfide bond</keyword>
<keyword evidence="11" id="KW-0325">Glycoprotein</keyword>
<feature type="region of interest" description="Disordered" evidence="13">
    <location>
        <begin position="1"/>
        <end position="22"/>
    </location>
</feature>
<dbReference type="PROSITE" id="PS50022">
    <property type="entry name" value="FA58C_3"/>
    <property type="match status" value="1"/>
</dbReference>
<keyword evidence="5" id="KW-0677">Repeat</keyword>
<dbReference type="InterPro" id="IPR050713">
    <property type="entry name" value="RTP_Phos/Ushers"/>
</dbReference>
<dbReference type="CDD" id="cd00063">
    <property type="entry name" value="FN3"/>
    <property type="match status" value="7"/>
</dbReference>
<keyword evidence="3 14" id="KW-0812">Transmembrane</keyword>
<sequence length="1636" mass="182964">MARDIIPNSDITASSENNSDSSPYYARLSNSKAWLPNPNDNDPWIKVNLHFSRNITAIATQGFSGSYVNRYYVSYSSDGNKWKNYTEQGKVKVFQANVDDTKTKTVLFKPSVIAQYIRLHPTNCSNACALRFELYGCNLTTGLPGQPSSLSTKSVSSTKIVISWSAPTDEGDGITGYSVKWQAAGEPKIYQKEVTGNRSVTLDKLTPYTWYDIHVRAESRNGDGPWSVPLEVRTKESTPTAAPGNFKVSSSSSLSLDISWDAIPKKEQNGELLGYYIYYKVNGSAVEYNKTVGPQELSDKLTELEFTTYVVQMAGYTVAGVGLSTKAVSIQPNEGAPTAPRDFKLTVESSTEIKASWSAPLKLNGVFKRYVVRYGLSKDSMNTQVYPTNTEYLLTPLDEFSTYYVQVHAETAVSGFASSILSAETKEDAPSSAPVINKQETKAEDAHTIRVKWNEIKKEDQNGLILGYEVSYKENGTEKVLSFDVTNTNTIITRLKPFTSYCIQVQGFTSVGKSPPSPCTDVQTLDKGPSRPLNVKVQAVSSVSIIVTWEEPAYPNGVIGEYIILYGTSKDVQSYEQKVTGSTRKRIIDGLNKYTTYYVKVRGRTSKPGNASEVFNVTTFEDSPGPPKEFRAQVVTGADVHLTWKEPDNSNGVVRFYYIKIYNTKTGLQVGNVRNQSADEESDMQQHRRLIQGLKYYTDYTFTIQAVTIKPGEMANATARTEEGVPSQPRDVTTKLDKGGISVTWKDPQDHNGIITKYSVYFEGKRAYNTSFQHNHEIVLDETSRSTEISVEKLKPGTQYSVYVKAKTAKGYGAKSDSAVVETPSKQPPPPKLPQVVEADVTTTTITISLSPSDDTNGEIIRHEIIVEMLGSARARRETSPLPVKIYGFEEAQTNGDRFYIAAVFERRKLPVEFVLGNGKTYGGYENAPLKPGTRYKVYVRGVTEHNGKWLIGKAAAISLPETEELPVAKKGDNIVGVVAGVLGALILIVIAIIAFLLYQRSNRPPNANLDVESQKKQKKSERSTKKKLLAAPGEVINDADHPPVLVDQLAKHVAKLHKSDDRGYMIEYNKLDSGQEYACDAGLMTENKAKNRYGNIIAYDHSRVVLTPIEGEPGSDYINATRVDGYNKPNAYVASQGPVPPTFDDFWRMVWEQQSSTIVMLTNLQERHKLKCHKYWPDETQDYGDISVMLVRSEHYSDYNIRTFNVKRESEKEEREVKQFHFTVWPDHGVPEYPTALLAFRRRVRAYNPADAGPPIVHCSAGVGRTGTFIVIDSMLDRIKAEGTIDIFNFVAYLRTRRTAMVQTEEQYTFCHDAILEAVQCGNTQIYAHDLRITLARMSDVDAETKITRFESEFKRLNKVSPVLHKGHCTVASYPENREKNRSPDILAPDCYRVVLTAIDDNESTSYINAVHISGYKQQHAFVVTQHPLSSTVTDFWRMLCEQESCCVVWFDSKEQEGDFPEFWPDSETDAKTYDDMLTVQRLAANSSSVDNLKATFDQSEITEKTFKATDLRTPEKSLRIKIFQYSGWVNENEEPPAAGLITLIAKVEKWQQHSGNGPITVVCSDGLGRSGTFCALYSVLERLKIEQVVDVFQAIKAMRIPRPGLVKTAGEYKFIHYAIQDYLSAFDDYANFKP</sequence>
<dbReference type="PROSITE" id="PS50853">
    <property type="entry name" value="FN3"/>
    <property type="match status" value="7"/>
</dbReference>
<feature type="domain" description="Tyrosine-protein phosphatase" evidence="16">
    <location>
        <begin position="1065"/>
        <end position="1319"/>
    </location>
</feature>
<evidence type="ECO:0000256" key="6">
    <source>
        <dbReference type="ARBA" id="ARBA00022801"/>
    </source>
</evidence>
<dbReference type="PRINTS" id="PR00700">
    <property type="entry name" value="PRTYPHPHTASE"/>
</dbReference>
<feature type="domain" description="Fibronectin type-III" evidence="18">
    <location>
        <begin position="531"/>
        <end position="622"/>
    </location>
</feature>
<evidence type="ECO:0000256" key="1">
    <source>
        <dbReference type="ARBA" id="ARBA00004479"/>
    </source>
</evidence>
<dbReference type="Proteomes" id="UP001159428">
    <property type="component" value="Unassembled WGS sequence"/>
</dbReference>
<dbReference type="InterPro" id="IPR000421">
    <property type="entry name" value="FA58C"/>
</dbReference>
<feature type="domain" description="Fibronectin type-III" evidence="18">
    <location>
        <begin position="434"/>
        <end position="527"/>
    </location>
</feature>
<evidence type="ECO:0000256" key="14">
    <source>
        <dbReference type="SAM" id="Phobius"/>
    </source>
</evidence>
<dbReference type="FunFam" id="3.90.190.10:FF:000088">
    <property type="entry name" value="Receptor protein-tyrosine phosphatase LAR"/>
    <property type="match status" value="1"/>
</dbReference>
<evidence type="ECO:0000259" key="18">
    <source>
        <dbReference type="PROSITE" id="PS50853"/>
    </source>
</evidence>
<dbReference type="InterPro" id="IPR013783">
    <property type="entry name" value="Ig-like_fold"/>
</dbReference>
<dbReference type="SMART" id="SM00231">
    <property type="entry name" value="FA58C"/>
    <property type="match status" value="1"/>
</dbReference>
<dbReference type="Gene3D" id="2.60.40.10">
    <property type="entry name" value="Immunoglobulins"/>
    <property type="match status" value="8"/>
</dbReference>
<evidence type="ECO:0000313" key="20">
    <source>
        <dbReference type="Proteomes" id="UP001159428"/>
    </source>
</evidence>
<dbReference type="FunFam" id="3.90.190.10:FF:000102">
    <property type="entry name" value="Receptor-type tyrosine-protein phosphatase"/>
    <property type="match status" value="1"/>
</dbReference>
<dbReference type="EC" id="3.1.3.48" evidence="2"/>
<dbReference type="InterPro" id="IPR003595">
    <property type="entry name" value="Tyr_Pase_cat"/>
</dbReference>
<evidence type="ECO:0000256" key="7">
    <source>
        <dbReference type="ARBA" id="ARBA00022912"/>
    </source>
</evidence>
<dbReference type="PROSITE" id="PS50055">
    <property type="entry name" value="TYR_PHOSPHATASE_PTP"/>
    <property type="match status" value="2"/>
</dbReference>
<proteinExistence type="predicted"/>
<dbReference type="PROSITE" id="PS50056">
    <property type="entry name" value="TYR_PHOSPHATASE_2"/>
    <property type="match status" value="2"/>
</dbReference>
<feature type="domain" description="Fibronectin type-III" evidence="18">
    <location>
        <begin position="725"/>
        <end position="826"/>
    </location>
</feature>
<dbReference type="PROSITE" id="PS01285">
    <property type="entry name" value="FA58C_1"/>
    <property type="match status" value="1"/>
</dbReference>
<evidence type="ECO:0000259" key="16">
    <source>
        <dbReference type="PROSITE" id="PS50055"/>
    </source>
</evidence>
<feature type="domain" description="Fibronectin type-III" evidence="18">
    <location>
        <begin position="242"/>
        <end position="335"/>
    </location>
</feature>
<dbReference type="SUPFAM" id="SSF49785">
    <property type="entry name" value="Galactose-binding domain-like"/>
    <property type="match status" value="1"/>
</dbReference>
<dbReference type="InterPro" id="IPR036116">
    <property type="entry name" value="FN3_sf"/>
</dbReference>
<dbReference type="InterPro" id="IPR016130">
    <property type="entry name" value="Tyr_Pase_AS"/>
</dbReference>
<keyword evidence="9 14" id="KW-0472">Membrane</keyword>
<feature type="domain" description="Fibronectin type-III" evidence="18">
    <location>
        <begin position="146"/>
        <end position="237"/>
    </location>
</feature>
<evidence type="ECO:0000256" key="10">
    <source>
        <dbReference type="ARBA" id="ARBA00023157"/>
    </source>
</evidence>
<dbReference type="Gene3D" id="2.60.120.260">
    <property type="entry name" value="Galactose-binding domain-like"/>
    <property type="match status" value="1"/>
</dbReference>
<dbReference type="PROSITE" id="PS01286">
    <property type="entry name" value="FA58C_2"/>
    <property type="match status" value="1"/>
</dbReference>
<evidence type="ECO:0000256" key="9">
    <source>
        <dbReference type="ARBA" id="ARBA00023136"/>
    </source>
</evidence>
<dbReference type="InterPro" id="IPR057598">
    <property type="entry name" value="Fn3_PTPRU"/>
</dbReference>
<feature type="compositionally biased region" description="Basic and acidic residues" evidence="13">
    <location>
        <begin position="1013"/>
        <end position="1024"/>
    </location>
</feature>
<feature type="domain" description="Tyrosine specific protein phosphatases" evidence="17">
    <location>
        <begin position="1239"/>
        <end position="1310"/>
    </location>
</feature>
<dbReference type="PANTHER" id="PTHR46957:SF6">
    <property type="entry name" value="PROTEIN-TYROSINE-PHOSPHATASE"/>
    <property type="match status" value="1"/>
</dbReference>
<dbReference type="Pfam" id="PF00041">
    <property type="entry name" value="fn3"/>
    <property type="match status" value="6"/>
</dbReference>
<dbReference type="SMART" id="SM00060">
    <property type="entry name" value="FN3"/>
    <property type="match status" value="8"/>
</dbReference>
<evidence type="ECO:0000313" key="19">
    <source>
        <dbReference type="EMBL" id="CAH3126184.1"/>
    </source>
</evidence>
<dbReference type="FunFam" id="2.60.40.10:FF:000028">
    <property type="entry name" value="Neuronal cell adhesion molecule"/>
    <property type="match status" value="2"/>
</dbReference>
<keyword evidence="7" id="KW-0904">Protein phosphatase</keyword>
<dbReference type="PANTHER" id="PTHR46957">
    <property type="entry name" value="CYTOKINE RECEPTOR"/>
    <property type="match status" value="1"/>
</dbReference>
<feature type="domain" description="Tyrosine specific protein phosphatases" evidence="17">
    <location>
        <begin position="1540"/>
        <end position="1615"/>
    </location>
</feature>